<dbReference type="PANTHER" id="PTHR24421">
    <property type="entry name" value="NITRATE/NITRITE SENSOR PROTEIN NARX-RELATED"/>
    <property type="match status" value="1"/>
</dbReference>
<comment type="subcellular location">
    <subcellularLocation>
        <location evidence="2">Cytoplasm</location>
    </subcellularLocation>
</comment>
<evidence type="ECO:0000256" key="15">
    <source>
        <dbReference type="PIRNR" id="PIRNR037432"/>
    </source>
</evidence>
<dbReference type="InterPro" id="IPR017203">
    <property type="entry name" value="Sig_transdc_His_kinase_NreB"/>
</dbReference>
<evidence type="ECO:0000256" key="16">
    <source>
        <dbReference type="PIRSR" id="PIRSR037432-50"/>
    </source>
</evidence>
<dbReference type="InterPro" id="IPR035965">
    <property type="entry name" value="PAS-like_dom_sf"/>
</dbReference>
<dbReference type="CDD" id="cd16917">
    <property type="entry name" value="HATPase_UhpB-NarQ-NarX-like"/>
    <property type="match status" value="1"/>
</dbReference>
<keyword evidence="12 15" id="KW-0902">Two-component regulatory system</keyword>
<feature type="binding site" evidence="16">
    <location>
        <position position="76"/>
    </location>
    <ligand>
        <name>[4Fe-4S] cluster</name>
        <dbReference type="ChEBI" id="CHEBI:49883"/>
    </ligand>
</feature>
<keyword evidence="7 16" id="KW-0479">Metal-binding</keyword>
<evidence type="ECO:0000256" key="17">
    <source>
        <dbReference type="PIRSR" id="PIRSR037432-51"/>
    </source>
</evidence>
<keyword evidence="4" id="KW-0963">Cytoplasm</keyword>
<evidence type="ECO:0000256" key="3">
    <source>
        <dbReference type="ARBA" id="ARBA00022485"/>
    </source>
</evidence>
<protein>
    <recommendedName>
        <fullName evidence="15">Sensor histidine kinase</fullName>
        <ecNumber evidence="15">2.7.13.3</ecNumber>
    </recommendedName>
</protein>
<feature type="binding site" evidence="16">
    <location>
        <position position="64"/>
    </location>
    <ligand>
        <name>[4Fe-4S] cluster</name>
        <dbReference type="ChEBI" id="CHEBI:49883"/>
    </ligand>
</feature>
<evidence type="ECO:0000256" key="7">
    <source>
        <dbReference type="ARBA" id="ARBA00022723"/>
    </source>
</evidence>
<reference evidence="20" key="1">
    <citation type="submission" date="2017-05" db="EMBL/GenBank/DDBJ databases">
        <authorList>
            <person name="Varghese N."/>
            <person name="Submissions S."/>
        </authorList>
    </citation>
    <scope>NUCLEOTIDE SEQUENCE</scope>
    <source>
        <strain evidence="20">DSM 45262</strain>
    </source>
</reference>
<dbReference type="PRINTS" id="PR00344">
    <property type="entry name" value="BCTRLSENSOR"/>
</dbReference>
<evidence type="ECO:0000256" key="14">
    <source>
        <dbReference type="ARBA" id="ARBA00024827"/>
    </source>
</evidence>
<keyword evidence="11 16" id="KW-0408">Iron</keyword>
<evidence type="ECO:0000313" key="20">
    <source>
        <dbReference type="EMBL" id="SMP16875.1"/>
    </source>
</evidence>
<evidence type="ECO:0000256" key="8">
    <source>
        <dbReference type="ARBA" id="ARBA00022741"/>
    </source>
</evidence>
<evidence type="ECO:0000256" key="4">
    <source>
        <dbReference type="ARBA" id="ARBA00022490"/>
    </source>
</evidence>
<keyword evidence="10 15" id="KW-0067">ATP-binding</keyword>
<evidence type="ECO:0000259" key="18">
    <source>
        <dbReference type="PROSITE" id="PS50109"/>
    </source>
</evidence>
<evidence type="ECO:0000313" key="21">
    <source>
        <dbReference type="Proteomes" id="UP001157946"/>
    </source>
</evidence>
<dbReference type="AlphaFoldDB" id="A0AA45WN40"/>
<dbReference type="Gene3D" id="1.20.5.1930">
    <property type="match status" value="1"/>
</dbReference>
<evidence type="ECO:0000256" key="2">
    <source>
        <dbReference type="ARBA" id="ARBA00004496"/>
    </source>
</evidence>
<dbReference type="InterPro" id="IPR005467">
    <property type="entry name" value="His_kinase_dom"/>
</dbReference>
<comment type="catalytic activity">
    <reaction evidence="1 15">
        <text>ATP + protein L-histidine = ADP + protein N-phospho-L-histidine.</text>
        <dbReference type="EC" id="2.7.13.3"/>
    </reaction>
</comment>
<dbReference type="EC" id="2.7.13.3" evidence="15"/>
<dbReference type="PROSITE" id="PS50109">
    <property type="entry name" value="HIS_KIN"/>
    <property type="match status" value="1"/>
</dbReference>
<dbReference type="PANTHER" id="PTHR24421:SF10">
    <property type="entry name" value="NITRATE_NITRITE SENSOR PROTEIN NARQ"/>
    <property type="match status" value="1"/>
</dbReference>
<dbReference type="Pfam" id="PF07730">
    <property type="entry name" value="HisKA_3"/>
    <property type="match status" value="1"/>
</dbReference>
<evidence type="ECO:0000256" key="10">
    <source>
        <dbReference type="ARBA" id="ARBA00022840"/>
    </source>
</evidence>
<evidence type="ECO:0000259" key="19">
    <source>
        <dbReference type="PROSITE" id="PS50112"/>
    </source>
</evidence>
<keyword evidence="8 15" id="KW-0547">Nucleotide-binding</keyword>
<keyword evidence="21" id="KW-1185">Reference proteome</keyword>
<evidence type="ECO:0000256" key="9">
    <source>
        <dbReference type="ARBA" id="ARBA00022777"/>
    </source>
</evidence>
<dbReference type="Proteomes" id="UP001157946">
    <property type="component" value="Unassembled WGS sequence"/>
</dbReference>
<accession>A0AA45WN40</accession>
<organism evidence="20 21">
    <name type="scientific">Laceyella tengchongensis</name>
    <dbReference type="NCBI Taxonomy" id="574699"/>
    <lineage>
        <taxon>Bacteria</taxon>
        <taxon>Bacillati</taxon>
        <taxon>Bacillota</taxon>
        <taxon>Bacilli</taxon>
        <taxon>Bacillales</taxon>
        <taxon>Thermoactinomycetaceae</taxon>
        <taxon>Laceyella</taxon>
    </lineage>
</organism>
<comment type="caution">
    <text evidence="20">The sequence shown here is derived from an EMBL/GenBank/DDBJ whole genome shotgun (WGS) entry which is preliminary data.</text>
</comment>
<dbReference type="Pfam" id="PF02518">
    <property type="entry name" value="HATPase_c"/>
    <property type="match status" value="1"/>
</dbReference>
<dbReference type="InterPro" id="IPR003594">
    <property type="entry name" value="HATPase_dom"/>
</dbReference>
<dbReference type="InterPro" id="IPR000014">
    <property type="entry name" value="PAS"/>
</dbReference>
<feature type="modified residue" description="Phosphohistidine; by autocatalysis" evidence="17">
    <location>
        <position position="160"/>
    </location>
</feature>
<dbReference type="Pfam" id="PF13426">
    <property type="entry name" value="PAS_9"/>
    <property type="match status" value="1"/>
</dbReference>
<evidence type="ECO:0000256" key="11">
    <source>
        <dbReference type="ARBA" id="ARBA00023004"/>
    </source>
</evidence>
<dbReference type="GO" id="GO:0005524">
    <property type="term" value="F:ATP binding"/>
    <property type="evidence" value="ECO:0007669"/>
    <property type="project" value="UniProtKB-KW"/>
</dbReference>
<dbReference type="InterPro" id="IPR036890">
    <property type="entry name" value="HATPase_C_sf"/>
</dbReference>
<dbReference type="GO" id="GO:0046983">
    <property type="term" value="F:protein dimerization activity"/>
    <property type="evidence" value="ECO:0007669"/>
    <property type="project" value="InterPro"/>
</dbReference>
<dbReference type="InterPro" id="IPR050482">
    <property type="entry name" value="Sensor_HK_TwoCompSys"/>
</dbReference>
<comment type="function">
    <text evidence="14">Member of the two-component regulatory system NreB/NreC involved in the control of dissimilatory nitrate/nitrite reduction in response to oxygen. NreB functions as a direct oxygen sensor histidine kinase which is autophosphorylated, in the absence of oxygen, probably at the conserved histidine residue, and transfers its phosphate group probably to a conserved aspartate residue of NreC. NreB/NreC activates the expression of the nitrate (narGHJI) and nitrite (nir) reductase operons, as well as the putative nitrate transporter gene narT.</text>
</comment>
<gene>
    <name evidence="20" type="ORF">SAMN06265361_10341</name>
</gene>
<feature type="binding site" evidence="16">
    <location>
        <position position="61"/>
    </location>
    <ligand>
        <name>[4Fe-4S] cluster</name>
        <dbReference type="ChEBI" id="CHEBI:49883"/>
    </ligand>
</feature>
<dbReference type="GO" id="GO:0051539">
    <property type="term" value="F:4 iron, 4 sulfur cluster binding"/>
    <property type="evidence" value="ECO:0007669"/>
    <property type="project" value="UniProtKB-KW"/>
</dbReference>
<evidence type="ECO:0000256" key="5">
    <source>
        <dbReference type="ARBA" id="ARBA00022553"/>
    </source>
</evidence>
<dbReference type="SMART" id="SM00387">
    <property type="entry name" value="HATPase_c"/>
    <property type="match status" value="1"/>
</dbReference>
<dbReference type="GO" id="GO:0005506">
    <property type="term" value="F:iron ion binding"/>
    <property type="evidence" value="ECO:0007669"/>
    <property type="project" value="InterPro"/>
</dbReference>
<feature type="domain" description="Histidine kinase" evidence="18">
    <location>
        <begin position="162"/>
        <end position="349"/>
    </location>
</feature>
<dbReference type="GO" id="GO:0005737">
    <property type="term" value="C:cytoplasm"/>
    <property type="evidence" value="ECO:0007669"/>
    <property type="project" value="UniProtKB-SubCell"/>
</dbReference>
<evidence type="ECO:0000256" key="1">
    <source>
        <dbReference type="ARBA" id="ARBA00000085"/>
    </source>
</evidence>
<dbReference type="PROSITE" id="PS50112">
    <property type="entry name" value="PAS"/>
    <property type="match status" value="1"/>
</dbReference>
<keyword evidence="6 15" id="KW-0808">Transferase</keyword>
<dbReference type="GO" id="GO:0000155">
    <property type="term" value="F:phosphorelay sensor kinase activity"/>
    <property type="evidence" value="ECO:0007669"/>
    <property type="project" value="InterPro"/>
</dbReference>
<dbReference type="PIRSF" id="PIRSF037432">
    <property type="entry name" value="STHK_NreB"/>
    <property type="match status" value="1"/>
</dbReference>
<evidence type="ECO:0000256" key="13">
    <source>
        <dbReference type="ARBA" id="ARBA00023014"/>
    </source>
</evidence>
<sequence length="363" mass="40239">MMTYLSGESDLVVPSYYEAIFQHAADAIFVVQPGGVIREANQAALTLTGYSRSELKNILFCSICKGIATCVEEASCTGCFFNHQSLSSFEMQIRAKDGRQYPVTASAATLPEDPLGSMVIVIRDMSQLQRTERERHHRLVTNKIIQAQEEERKRVSRELHDGVGQALYSILIGLKVINHLPLDDEKKRHLLDVQAMVEQTLDEVKNLATDLRPSALDDLGFLPAIRSYAKKFEATFGIKVELVVKGPKRRYSSTVETALYRIVQEAMINAAKYAATDKIKLSLIDTTAEVRLFIEDFGRGFDPSQVEGEGTGLGLYGMKERAALLGGALRIESAPNEGTMVYVRIPIDREGESVHADEGTHRG</sequence>
<evidence type="ECO:0000256" key="12">
    <source>
        <dbReference type="ARBA" id="ARBA00023012"/>
    </source>
</evidence>
<dbReference type="SUPFAM" id="SSF55874">
    <property type="entry name" value="ATPase domain of HSP90 chaperone/DNA topoisomerase II/histidine kinase"/>
    <property type="match status" value="1"/>
</dbReference>
<feature type="domain" description="PAS" evidence="19">
    <location>
        <begin position="13"/>
        <end position="55"/>
    </location>
</feature>
<dbReference type="SMART" id="SM00091">
    <property type="entry name" value="PAS"/>
    <property type="match status" value="1"/>
</dbReference>
<feature type="binding site" evidence="16">
    <location>
        <position position="79"/>
    </location>
    <ligand>
        <name>[4Fe-4S] cluster</name>
        <dbReference type="ChEBI" id="CHEBI:49883"/>
    </ligand>
</feature>
<comment type="PTM">
    <text evidence="17">Autophosphorylated.</text>
</comment>
<keyword evidence="13 16" id="KW-0411">Iron-sulfur</keyword>
<keyword evidence="9 15" id="KW-0418">Kinase</keyword>
<dbReference type="EMBL" id="FXTU01000003">
    <property type="protein sequence ID" value="SMP16875.1"/>
    <property type="molecule type" value="Genomic_DNA"/>
</dbReference>
<dbReference type="InterPro" id="IPR004358">
    <property type="entry name" value="Sig_transdc_His_kin-like_C"/>
</dbReference>
<keyword evidence="3 16" id="KW-0004">4Fe-4S</keyword>
<dbReference type="Gene3D" id="3.30.450.20">
    <property type="entry name" value="PAS domain"/>
    <property type="match status" value="1"/>
</dbReference>
<dbReference type="SUPFAM" id="SSF55785">
    <property type="entry name" value="PYP-like sensor domain (PAS domain)"/>
    <property type="match status" value="1"/>
</dbReference>
<keyword evidence="5 17" id="KW-0597">Phosphoprotein</keyword>
<dbReference type="CDD" id="cd00130">
    <property type="entry name" value="PAS"/>
    <property type="match status" value="1"/>
</dbReference>
<dbReference type="NCBIfam" id="TIGR00229">
    <property type="entry name" value="sensory_box"/>
    <property type="match status" value="1"/>
</dbReference>
<dbReference type="RefSeq" id="WP_102992554.1">
    <property type="nucleotide sequence ID" value="NZ_FXTU01000003.1"/>
</dbReference>
<dbReference type="GO" id="GO:0016020">
    <property type="term" value="C:membrane"/>
    <property type="evidence" value="ECO:0007669"/>
    <property type="project" value="InterPro"/>
</dbReference>
<comment type="cofactor">
    <cofactor evidence="16">
        <name>[4Fe-4S] cluster</name>
        <dbReference type="ChEBI" id="CHEBI:49883"/>
    </cofactor>
    <text evidence="16">Binds 1 [4Fe-4S] cluster.</text>
</comment>
<proteinExistence type="predicted"/>
<name>A0AA45WN40_9BACL</name>
<dbReference type="Gene3D" id="3.30.565.10">
    <property type="entry name" value="Histidine kinase-like ATPase, C-terminal domain"/>
    <property type="match status" value="1"/>
</dbReference>
<evidence type="ECO:0000256" key="6">
    <source>
        <dbReference type="ARBA" id="ARBA00022679"/>
    </source>
</evidence>
<dbReference type="InterPro" id="IPR011712">
    <property type="entry name" value="Sig_transdc_His_kin_sub3_dim/P"/>
</dbReference>